<dbReference type="EC" id="2.1.1.85" evidence="3"/>
<dbReference type="EnsemblMetazoa" id="HelroT90686">
    <property type="protein sequence ID" value="HelroP90686"/>
    <property type="gene ID" value="HelroG90686"/>
</dbReference>
<dbReference type="PANTHER" id="PTHR14614">
    <property type="entry name" value="HEPATOCELLULAR CARCINOMA-ASSOCIATED ANTIGEN"/>
    <property type="match status" value="1"/>
</dbReference>
<evidence type="ECO:0000256" key="1">
    <source>
        <dbReference type="ARBA" id="ARBA00004123"/>
    </source>
</evidence>
<evidence type="ECO:0000256" key="8">
    <source>
        <dbReference type="ARBA" id="ARBA00023242"/>
    </source>
</evidence>
<evidence type="ECO:0000256" key="9">
    <source>
        <dbReference type="ARBA" id="ARBA00038126"/>
    </source>
</evidence>
<evidence type="ECO:0000256" key="6">
    <source>
        <dbReference type="ARBA" id="ARBA00022679"/>
    </source>
</evidence>
<proteinExistence type="inferred from homology"/>
<dbReference type="RefSeq" id="XP_009030975.1">
    <property type="nucleotide sequence ID" value="XM_009032727.1"/>
</dbReference>
<dbReference type="SUPFAM" id="SSF53335">
    <property type="entry name" value="S-adenosyl-L-methionine-dependent methyltransferases"/>
    <property type="match status" value="1"/>
</dbReference>
<dbReference type="GeneID" id="20217142"/>
<reference evidence="11" key="3">
    <citation type="submission" date="2015-06" db="UniProtKB">
        <authorList>
            <consortium name="EnsemblMetazoa"/>
        </authorList>
    </citation>
    <scope>IDENTIFICATION</scope>
</reference>
<evidence type="ECO:0000256" key="3">
    <source>
        <dbReference type="ARBA" id="ARBA00012533"/>
    </source>
</evidence>
<evidence type="ECO:0000313" key="12">
    <source>
        <dbReference type="Proteomes" id="UP000015101"/>
    </source>
</evidence>
<dbReference type="KEGG" id="hro:HELRODRAFT_90686"/>
<dbReference type="EMBL" id="KB097739">
    <property type="protein sequence ID" value="ESN90928.1"/>
    <property type="molecule type" value="Genomic_DNA"/>
</dbReference>
<keyword evidence="7" id="KW-0949">S-adenosyl-L-methionine</keyword>
<dbReference type="STRING" id="6412.T1G7U5"/>
<name>T1G7U5_HELRO</name>
<dbReference type="GO" id="GO:0032259">
    <property type="term" value="P:methylation"/>
    <property type="evidence" value="ECO:0007669"/>
    <property type="project" value="UniProtKB-KW"/>
</dbReference>
<organism evidence="11 12">
    <name type="scientific">Helobdella robusta</name>
    <name type="common">Californian leech</name>
    <dbReference type="NCBI Taxonomy" id="6412"/>
    <lineage>
        <taxon>Eukaryota</taxon>
        <taxon>Metazoa</taxon>
        <taxon>Spiralia</taxon>
        <taxon>Lophotrochozoa</taxon>
        <taxon>Annelida</taxon>
        <taxon>Clitellata</taxon>
        <taxon>Hirudinea</taxon>
        <taxon>Rhynchobdellida</taxon>
        <taxon>Glossiphoniidae</taxon>
        <taxon>Helobdella</taxon>
    </lineage>
</organism>
<dbReference type="AlphaFoldDB" id="T1G7U5"/>
<protein>
    <recommendedName>
        <fullName evidence="3">protein-histidine N-methyltransferase</fullName>
        <ecNumber evidence="3">2.1.1.85</ecNumber>
    </recommendedName>
</protein>
<dbReference type="Pfam" id="PF10294">
    <property type="entry name" value="Methyltransf_16"/>
    <property type="match status" value="1"/>
</dbReference>
<gene>
    <name evidence="11" type="primary">20217142</name>
    <name evidence="10" type="ORF">HELRODRAFT_90686</name>
</gene>
<sequence length="208" mass="23651">NIVQAINYKSDLLPNKYEGGFKVWECTIDLLQYFIKNEISFTGKSVLDLGCGAGFLGVYALLNGATDVHFQDYNEEVLKRLTIPNIAINLPKSSNAAHGVRCFAGSWSRMAEKVTTQYDVIVSSETIYCKKYYESLHRILKDFLKPEGMCLLAAKTYYFGVGGGVREFERFVGSMDVLKFKTFPVFNEGAKFILWHSITFIHRCLLFF</sequence>
<evidence type="ECO:0000313" key="10">
    <source>
        <dbReference type="EMBL" id="ESN90928.1"/>
    </source>
</evidence>
<dbReference type="CDD" id="cd02440">
    <property type="entry name" value="AdoMet_MTases"/>
    <property type="match status" value="1"/>
</dbReference>
<dbReference type="GO" id="GO:0018064">
    <property type="term" value="F:protein-L-histidine N-tele-methyltransferase activity"/>
    <property type="evidence" value="ECO:0000318"/>
    <property type="project" value="GO_Central"/>
</dbReference>
<evidence type="ECO:0000256" key="5">
    <source>
        <dbReference type="ARBA" id="ARBA00022603"/>
    </source>
</evidence>
<dbReference type="FunCoup" id="T1G7U5">
    <property type="interactions" value="1996"/>
</dbReference>
<dbReference type="GO" id="GO:0005634">
    <property type="term" value="C:nucleus"/>
    <property type="evidence" value="ECO:0000318"/>
    <property type="project" value="GO_Central"/>
</dbReference>
<dbReference type="GO" id="GO:0005737">
    <property type="term" value="C:cytoplasm"/>
    <property type="evidence" value="ECO:0007669"/>
    <property type="project" value="UniProtKB-SubCell"/>
</dbReference>
<evidence type="ECO:0000256" key="4">
    <source>
        <dbReference type="ARBA" id="ARBA00022490"/>
    </source>
</evidence>
<comment type="subcellular location">
    <subcellularLocation>
        <location evidence="2">Cytoplasm</location>
    </subcellularLocation>
    <subcellularLocation>
        <location evidence="1">Nucleus</location>
    </subcellularLocation>
</comment>
<keyword evidence="4" id="KW-0963">Cytoplasm</keyword>
<keyword evidence="5" id="KW-0489">Methyltransferase</keyword>
<dbReference type="CTD" id="20217142"/>
<dbReference type="OMA" id="GKCIMIN"/>
<evidence type="ECO:0000256" key="2">
    <source>
        <dbReference type="ARBA" id="ARBA00004496"/>
    </source>
</evidence>
<dbReference type="PANTHER" id="PTHR14614:SF39">
    <property type="entry name" value="HISTIDINE PROTEIN METHYLTRANSFERASE 1 HOMOLOG"/>
    <property type="match status" value="1"/>
</dbReference>
<keyword evidence="8" id="KW-0539">Nucleus</keyword>
<comment type="similarity">
    <text evidence="9">Belongs to the methyltransferase superfamily. METTL18 family.</text>
</comment>
<dbReference type="GO" id="GO:0006417">
    <property type="term" value="P:regulation of translation"/>
    <property type="evidence" value="ECO:0000318"/>
    <property type="project" value="GO_Central"/>
</dbReference>
<dbReference type="Proteomes" id="UP000015101">
    <property type="component" value="Unassembled WGS sequence"/>
</dbReference>
<dbReference type="EMBL" id="AMQM01008228">
    <property type="status" value="NOT_ANNOTATED_CDS"/>
    <property type="molecule type" value="Genomic_DNA"/>
</dbReference>
<dbReference type="InterPro" id="IPR029063">
    <property type="entry name" value="SAM-dependent_MTases_sf"/>
</dbReference>
<dbReference type="eggNOG" id="KOG2920">
    <property type="taxonomic scope" value="Eukaryota"/>
</dbReference>
<dbReference type="Gene3D" id="3.40.50.150">
    <property type="entry name" value="Vaccinia Virus protein VP39"/>
    <property type="match status" value="1"/>
</dbReference>
<evidence type="ECO:0000256" key="7">
    <source>
        <dbReference type="ARBA" id="ARBA00022691"/>
    </source>
</evidence>
<keyword evidence="6" id="KW-0808">Transferase</keyword>
<reference evidence="10 12" key="2">
    <citation type="journal article" date="2013" name="Nature">
        <title>Insights into bilaterian evolution from three spiralian genomes.</title>
        <authorList>
            <person name="Simakov O."/>
            <person name="Marletaz F."/>
            <person name="Cho S.J."/>
            <person name="Edsinger-Gonzales E."/>
            <person name="Havlak P."/>
            <person name="Hellsten U."/>
            <person name="Kuo D.H."/>
            <person name="Larsson T."/>
            <person name="Lv J."/>
            <person name="Arendt D."/>
            <person name="Savage R."/>
            <person name="Osoegawa K."/>
            <person name="de Jong P."/>
            <person name="Grimwood J."/>
            <person name="Chapman J.A."/>
            <person name="Shapiro H."/>
            <person name="Aerts A."/>
            <person name="Otillar R.P."/>
            <person name="Terry A.Y."/>
            <person name="Boore J.L."/>
            <person name="Grigoriev I.V."/>
            <person name="Lindberg D.R."/>
            <person name="Seaver E.C."/>
            <person name="Weisblat D.A."/>
            <person name="Putnam N.H."/>
            <person name="Rokhsar D.S."/>
        </authorList>
    </citation>
    <scope>NUCLEOTIDE SEQUENCE</scope>
</reference>
<keyword evidence="12" id="KW-1185">Reference proteome</keyword>
<dbReference type="OrthoDB" id="1723750at2759"/>
<dbReference type="InterPro" id="IPR019410">
    <property type="entry name" value="Methyltransf_16"/>
</dbReference>
<evidence type="ECO:0000313" key="11">
    <source>
        <dbReference type="EnsemblMetazoa" id="HelroP90686"/>
    </source>
</evidence>
<dbReference type="InParanoid" id="T1G7U5"/>
<reference evidence="12" key="1">
    <citation type="submission" date="2012-12" db="EMBL/GenBank/DDBJ databases">
        <authorList>
            <person name="Hellsten U."/>
            <person name="Grimwood J."/>
            <person name="Chapman J.A."/>
            <person name="Shapiro H."/>
            <person name="Aerts A."/>
            <person name="Otillar R.P."/>
            <person name="Terry A.Y."/>
            <person name="Boore J.L."/>
            <person name="Simakov O."/>
            <person name="Marletaz F."/>
            <person name="Cho S.-J."/>
            <person name="Edsinger-Gonzales E."/>
            <person name="Havlak P."/>
            <person name="Kuo D.-H."/>
            <person name="Larsson T."/>
            <person name="Lv J."/>
            <person name="Arendt D."/>
            <person name="Savage R."/>
            <person name="Osoegawa K."/>
            <person name="de Jong P."/>
            <person name="Lindberg D.R."/>
            <person name="Seaver E.C."/>
            <person name="Weisblat D.A."/>
            <person name="Putnam N.H."/>
            <person name="Grigoriev I.V."/>
            <person name="Rokhsar D.S."/>
        </authorList>
    </citation>
    <scope>NUCLEOTIDE SEQUENCE</scope>
</reference>
<accession>T1G7U5</accession>
<dbReference type="HOGENOM" id="CLU_038704_0_0_1"/>